<dbReference type="STRING" id="1610489.SAMN06295981_0677"/>
<gene>
    <name evidence="1" type="ORF">SAMN06295981_0677</name>
</gene>
<dbReference type="EMBL" id="FXAR01000002">
    <property type="protein sequence ID" value="SMG14609.1"/>
    <property type="molecule type" value="Genomic_DNA"/>
</dbReference>
<evidence type="ECO:0000313" key="1">
    <source>
        <dbReference type="EMBL" id="SMG14609.1"/>
    </source>
</evidence>
<proteinExistence type="predicted"/>
<organism evidence="1 2">
    <name type="scientific">Corynebacterium pollutisoli</name>
    <dbReference type="NCBI Taxonomy" id="1610489"/>
    <lineage>
        <taxon>Bacteria</taxon>
        <taxon>Bacillati</taxon>
        <taxon>Actinomycetota</taxon>
        <taxon>Actinomycetes</taxon>
        <taxon>Mycobacteriales</taxon>
        <taxon>Corynebacteriaceae</taxon>
        <taxon>Corynebacterium</taxon>
    </lineage>
</organism>
<accession>A0A1X7IIA6</accession>
<evidence type="ECO:0000313" key="2">
    <source>
        <dbReference type="Proteomes" id="UP000193309"/>
    </source>
</evidence>
<dbReference type="Proteomes" id="UP000193309">
    <property type="component" value="Unassembled WGS sequence"/>
</dbReference>
<name>A0A1X7IIA6_9CORY</name>
<sequence length="36" mass="3739">MTIFEQIIVAINTFIGPGIHAMSSASSQAALMAGLF</sequence>
<protein>
    <submittedName>
        <fullName evidence="1">Uncharacterized protein</fullName>
    </submittedName>
</protein>
<reference evidence="2" key="1">
    <citation type="submission" date="2017-04" db="EMBL/GenBank/DDBJ databases">
        <authorList>
            <person name="Varghese N."/>
            <person name="Submissions S."/>
        </authorList>
    </citation>
    <scope>NUCLEOTIDE SEQUENCE [LARGE SCALE GENOMIC DNA]</scope>
    <source>
        <strain evidence="2">VDS</strain>
    </source>
</reference>
<keyword evidence="2" id="KW-1185">Reference proteome</keyword>
<dbReference type="AlphaFoldDB" id="A0A1X7IIA6"/>